<proteinExistence type="predicted"/>
<evidence type="ECO:0000313" key="3">
    <source>
        <dbReference type="EMBL" id="VEI16675.1"/>
    </source>
</evidence>
<gene>
    <name evidence="3" type="ORF">NCTC10951_01800</name>
</gene>
<organism evidence="3 4">
    <name type="scientific">Actinomyces viscosus</name>
    <dbReference type="NCBI Taxonomy" id="1656"/>
    <lineage>
        <taxon>Bacteria</taxon>
        <taxon>Bacillati</taxon>
        <taxon>Actinomycetota</taxon>
        <taxon>Actinomycetes</taxon>
        <taxon>Actinomycetales</taxon>
        <taxon>Actinomycetaceae</taxon>
        <taxon>Actinomyces</taxon>
    </lineage>
</organism>
<evidence type="ECO:0000313" key="4">
    <source>
        <dbReference type="Proteomes" id="UP000268658"/>
    </source>
</evidence>
<protein>
    <submittedName>
        <fullName evidence="3">Uncharacterized protein</fullName>
    </submittedName>
</protein>
<dbReference type="AlphaFoldDB" id="A0A448PLW9"/>
<evidence type="ECO:0000256" key="1">
    <source>
        <dbReference type="SAM" id="MobiDB-lite"/>
    </source>
</evidence>
<evidence type="ECO:0000256" key="2">
    <source>
        <dbReference type="SAM" id="Phobius"/>
    </source>
</evidence>
<keyword evidence="2" id="KW-0812">Transmembrane</keyword>
<feature type="transmembrane region" description="Helical" evidence="2">
    <location>
        <begin position="33"/>
        <end position="54"/>
    </location>
</feature>
<keyword evidence="2" id="KW-1133">Transmembrane helix</keyword>
<reference evidence="3 4" key="1">
    <citation type="submission" date="2018-12" db="EMBL/GenBank/DDBJ databases">
        <authorList>
            <consortium name="Pathogen Informatics"/>
        </authorList>
    </citation>
    <scope>NUCLEOTIDE SEQUENCE [LARGE SCALE GENOMIC DNA]</scope>
    <source>
        <strain evidence="3 4">NCTC10951</strain>
    </source>
</reference>
<name>A0A448PLW9_ACTVI</name>
<dbReference type="EMBL" id="LR134477">
    <property type="protein sequence ID" value="VEI16675.1"/>
    <property type="molecule type" value="Genomic_DNA"/>
</dbReference>
<accession>A0A448PLW9</accession>
<dbReference type="Proteomes" id="UP000268658">
    <property type="component" value="Chromosome"/>
</dbReference>
<sequence length="88" mass="9541">MADHQDDGTNGDTEPLTAQADDRPRRGKTVRRLILGIIIATLTTVLCTAGWLYWTHPTTTSVPLPDGVQEGEAGYLMAVFNQAFLGLV</sequence>
<keyword evidence="2" id="KW-0472">Membrane</keyword>
<dbReference type="KEGG" id="avc:NCTC10951_01800"/>
<feature type="region of interest" description="Disordered" evidence="1">
    <location>
        <begin position="1"/>
        <end position="26"/>
    </location>
</feature>